<organism evidence="14 15">
    <name type="scientific">Heterostelium pallidum (strain ATCC 26659 / Pp 5 / PN500)</name>
    <name type="common">Cellular slime mold</name>
    <name type="synonym">Polysphondylium pallidum</name>
    <dbReference type="NCBI Taxonomy" id="670386"/>
    <lineage>
        <taxon>Eukaryota</taxon>
        <taxon>Amoebozoa</taxon>
        <taxon>Evosea</taxon>
        <taxon>Eumycetozoa</taxon>
        <taxon>Dictyostelia</taxon>
        <taxon>Acytosteliales</taxon>
        <taxon>Acytosteliaceae</taxon>
        <taxon>Heterostelium</taxon>
    </lineage>
</organism>
<evidence type="ECO:0000256" key="3">
    <source>
        <dbReference type="ARBA" id="ARBA00013165"/>
    </source>
</evidence>
<dbReference type="GO" id="GO:0005524">
    <property type="term" value="F:ATP binding"/>
    <property type="evidence" value="ECO:0007669"/>
    <property type="project" value="UniProtKB-KW"/>
</dbReference>
<dbReference type="AlphaFoldDB" id="D3B8D9"/>
<comment type="caution">
    <text evidence="14">The sequence shown here is derived from an EMBL/GenBank/DDBJ whole genome shotgun (WGS) entry which is preliminary data.</text>
</comment>
<dbReference type="SUPFAM" id="SSF47323">
    <property type="entry name" value="Anticodon-binding domain of a subclass of class I aminoacyl-tRNA synthetases"/>
    <property type="match status" value="1"/>
</dbReference>
<sequence length="993" mass="112939">MTYLVSSGGPINRLCSGNVYNYCTSTTTQKDNNHSYSDTLNLPKTSFSMKANAATREHTLLKDVSELYKWQENNNTGEKWIFHDGPPYANGDLHLGHALNKTLKDFVNRYKILRGYKVNYIPGWDCHGLPIEVKAFESFKKDRSLLKPKDVRKVATDFAKKELKKQLDSFKAWGIVGDWDNHYRTMEPGYEVSQLETFYEMFLKGYIYRGVKPVHWSPSSKTALADAELEYNEQHVSKSIFLKFAMKKVSSGLQRFDNGKLNAVIWTTTPWTIPANLAICVNAGLDYVVVEGRDNERYLISRERLESLREQFKLPLPIVEGAEAIKGADLFGTVTAHPMYGRDSPILLGEHVVTGSGTGLVHTAPGHGVEDFAICQQHKIEPISPVDDNGCFTEQVGRFAGLEVLGAGNDAVIEELKSLNSVVHSENYVHKYPYDWRTKKPTIIRTTRQWFVDLSGVQSLAVKSIENINMVPPSGSNRLSSMVGKRNDWCISRQRYWGVPIPVFYEKSSGDHFVNQETMSHVLELFKKHGSDCWFSMETAELLPSSMADKAHLYEKGMDTMDVWFDSGTSWRGVLVARGVMSMDESADIYLEGSDQHRGWFQSSLLTSICARGIAPYKNVVTHGFLLDEKGNKQSKSLGNTIAPSLIIHGGNNKTENPAYGVDMLRMWIATSDYTKDISVGPTILTKVLDNVKKIRNTVRYMLGANFDFQPEKHSVPYHQLSEIDKYALHKVYVLSENATKYYDQFHFQKVTQEVINFCHEISAFYFDIIKQRLYVEAPDNNLRRSSQTVLFEMLDVVNKIIAPIAIHTCEDIYKHQYKYREPTESVFTQGWTRVKPEWNNAQLLDQWGCIITVRDLFNRLLQEVRDKGIIGRPDETMITLKVSSPFYDHLKSNQSQLEDIFCVSKVELVHDQSVDIKEPEQPSTSRISVLGDGGDFNCEQSSVISFNGQLGLVDITIRKSDKHKCPRCWRHQSEQESHVCPSCVSRLSLIKK</sequence>
<evidence type="ECO:0000313" key="14">
    <source>
        <dbReference type="EMBL" id="EFA82307.1"/>
    </source>
</evidence>
<dbReference type="GO" id="GO:0032543">
    <property type="term" value="P:mitochondrial translation"/>
    <property type="evidence" value="ECO:0007669"/>
    <property type="project" value="TreeGrafter"/>
</dbReference>
<gene>
    <name evidence="14" type="primary">mileS</name>
    <name evidence="14" type="ORF">PPL_04731</name>
</gene>
<dbReference type="RefSeq" id="XP_020434424.1">
    <property type="nucleotide sequence ID" value="XM_020575629.1"/>
</dbReference>
<dbReference type="InterPro" id="IPR014729">
    <property type="entry name" value="Rossmann-like_a/b/a_fold"/>
</dbReference>
<dbReference type="InParanoid" id="D3B8D9"/>
<comment type="similarity">
    <text evidence="2 11">Belongs to the class-I aminoacyl-tRNA synthetase family.</text>
</comment>
<dbReference type="SUPFAM" id="SSF52374">
    <property type="entry name" value="Nucleotidylyl transferase"/>
    <property type="match status" value="1"/>
</dbReference>
<evidence type="ECO:0000256" key="11">
    <source>
        <dbReference type="RuleBase" id="RU363035"/>
    </source>
</evidence>
<dbReference type="GO" id="GO:0002161">
    <property type="term" value="F:aminoacyl-tRNA deacylase activity"/>
    <property type="evidence" value="ECO:0007669"/>
    <property type="project" value="InterPro"/>
</dbReference>
<evidence type="ECO:0000256" key="8">
    <source>
        <dbReference type="ARBA" id="ARBA00023146"/>
    </source>
</evidence>
<comment type="catalytic activity">
    <reaction evidence="10">
        <text>tRNA(Ile) + L-isoleucine + ATP = L-isoleucyl-tRNA(Ile) + AMP + diphosphate</text>
        <dbReference type="Rhea" id="RHEA:11060"/>
        <dbReference type="Rhea" id="RHEA-COMP:9666"/>
        <dbReference type="Rhea" id="RHEA-COMP:9695"/>
        <dbReference type="ChEBI" id="CHEBI:30616"/>
        <dbReference type="ChEBI" id="CHEBI:33019"/>
        <dbReference type="ChEBI" id="CHEBI:58045"/>
        <dbReference type="ChEBI" id="CHEBI:78442"/>
        <dbReference type="ChEBI" id="CHEBI:78528"/>
        <dbReference type="ChEBI" id="CHEBI:456215"/>
        <dbReference type="EC" id="6.1.1.5"/>
    </reaction>
</comment>
<feature type="domain" description="Methionyl/Valyl/Leucyl/Isoleucyl-tRNA synthetase anticodon-binding" evidence="13">
    <location>
        <begin position="725"/>
        <end position="872"/>
    </location>
</feature>
<evidence type="ECO:0000256" key="9">
    <source>
        <dbReference type="ARBA" id="ARBA00032665"/>
    </source>
</evidence>
<dbReference type="InterPro" id="IPR050081">
    <property type="entry name" value="Ile-tRNA_ligase"/>
</dbReference>
<dbReference type="Gene3D" id="1.10.730.20">
    <property type="match status" value="1"/>
</dbReference>
<proteinExistence type="inferred from homology"/>
<dbReference type="HAMAP" id="MF_02002">
    <property type="entry name" value="Ile_tRNA_synth_type1"/>
    <property type="match status" value="1"/>
</dbReference>
<dbReference type="CDD" id="cd07960">
    <property type="entry name" value="Anticodon_Ia_Ile_BEm"/>
    <property type="match status" value="1"/>
</dbReference>
<dbReference type="PANTHER" id="PTHR42765:SF1">
    <property type="entry name" value="ISOLEUCINE--TRNA LIGASE, MITOCHONDRIAL"/>
    <property type="match status" value="1"/>
</dbReference>
<evidence type="ECO:0000256" key="6">
    <source>
        <dbReference type="ARBA" id="ARBA00022840"/>
    </source>
</evidence>
<dbReference type="Pfam" id="PF08264">
    <property type="entry name" value="Anticodon_1"/>
    <property type="match status" value="1"/>
</dbReference>
<dbReference type="NCBIfam" id="TIGR00392">
    <property type="entry name" value="ileS"/>
    <property type="match status" value="1"/>
</dbReference>
<dbReference type="InterPro" id="IPR002300">
    <property type="entry name" value="aa-tRNA-synth_Ia"/>
</dbReference>
<dbReference type="EMBL" id="ADBJ01000020">
    <property type="protein sequence ID" value="EFA82307.1"/>
    <property type="molecule type" value="Genomic_DNA"/>
</dbReference>
<dbReference type="FunCoup" id="D3B8D9">
    <property type="interactions" value="563"/>
</dbReference>
<dbReference type="PROSITE" id="PS00178">
    <property type="entry name" value="AA_TRNA_LIGASE_I"/>
    <property type="match status" value="1"/>
</dbReference>
<dbReference type="Proteomes" id="UP000001396">
    <property type="component" value="Unassembled WGS sequence"/>
</dbReference>
<accession>D3B8D9</accession>
<dbReference type="PANTHER" id="PTHR42765">
    <property type="entry name" value="SOLEUCYL-TRNA SYNTHETASE"/>
    <property type="match status" value="1"/>
</dbReference>
<dbReference type="InterPro" id="IPR009080">
    <property type="entry name" value="tRNAsynth_Ia_anticodon-bd"/>
</dbReference>
<evidence type="ECO:0000256" key="10">
    <source>
        <dbReference type="ARBA" id="ARBA00048359"/>
    </source>
</evidence>
<dbReference type="Gene3D" id="3.40.50.620">
    <property type="entry name" value="HUPs"/>
    <property type="match status" value="2"/>
</dbReference>
<name>D3B8D9_HETP5</name>
<dbReference type="Pfam" id="PF00133">
    <property type="entry name" value="tRNA-synt_1"/>
    <property type="match status" value="1"/>
</dbReference>
<evidence type="ECO:0000256" key="1">
    <source>
        <dbReference type="ARBA" id="ARBA00004173"/>
    </source>
</evidence>
<evidence type="ECO:0000256" key="7">
    <source>
        <dbReference type="ARBA" id="ARBA00022917"/>
    </source>
</evidence>
<dbReference type="OMA" id="HCWRCKT"/>
<reference evidence="14 15" key="1">
    <citation type="journal article" date="2011" name="Genome Res.">
        <title>Phylogeny-wide analysis of social amoeba genomes highlights ancient origins for complex intercellular communication.</title>
        <authorList>
            <person name="Heidel A.J."/>
            <person name="Lawal H.M."/>
            <person name="Felder M."/>
            <person name="Schilde C."/>
            <person name="Helps N.R."/>
            <person name="Tunggal B."/>
            <person name="Rivero F."/>
            <person name="John U."/>
            <person name="Schleicher M."/>
            <person name="Eichinger L."/>
            <person name="Platzer M."/>
            <person name="Noegel A.A."/>
            <person name="Schaap P."/>
            <person name="Gloeckner G."/>
        </authorList>
    </citation>
    <scope>NUCLEOTIDE SEQUENCE [LARGE SCALE GENOMIC DNA]</scope>
    <source>
        <strain evidence="15">ATCC 26659 / Pp 5 / PN500</strain>
    </source>
</reference>
<dbReference type="STRING" id="670386.D3B8D9"/>
<dbReference type="GO" id="GO:0000049">
    <property type="term" value="F:tRNA binding"/>
    <property type="evidence" value="ECO:0007669"/>
    <property type="project" value="InterPro"/>
</dbReference>
<evidence type="ECO:0000259" key="13">
    <source>
        <dbReference type="Pfam" id="PF08264"/>
    </source>
</evidence>
<keyword evidence="4 11" id="KW-0436">Ligase</keyword>
<dbReference type="InterPro" id="IPR013155">
    <property type="entry name" value="M/V/L/I-tRNA-synth_anticd-bd"/>
</dbReference>
<evidence type="ECO:0000313" key="15">
    <source>
        <dbReference type="Proteomes" id="UP000001396"/>
    </source>
</evidence>
<dbReference type="Gene3D" id="1.10.10.830">
    <property type="entry name" value="Ile-tRNA synthetase CP2 domain-like"/>
    <property type="match status" value="1"/>
</dbReference>
<keyword evidence="15" id="KW-1185">Reference proteome</keyword>
<dbReference type="InterPro" id="IPR001412">
    <property type="entry name" value="aa-tRNA-synth_I_CS"/>
</dbReference>
<dbReference type="InterPro" id="IPR002301">
    <property type="entry name" value="Ile-tRNA-ligase"/>
</dbReference>
<keyword evidence="6 11" id="KW-0067">ATP-binding</keyword>
<evidence type="ECO:0000259" key="12">
    <source>
        <dbReference type="Pfam" id="PF00133"/>
    </source>
</evidence>
<dbReference type="InterPro" id="IPR033708">
    <property type="entry name" value="Anticodon_Ile_BEm"/>
</dbReference>
<dbReference type="EC" id="6.1.1.5" evidence="3"/>
<dbReference type="GO" id="GO:0006428">
    <property type="term" value="P:isoleucyl-tRNA aminoacylation"/>
    <property type="evidence" value="ECO:0007669"/>
    <property type="project" value="InterPro"/>
</dbReference>
<dbReference type="GO" id="GO:0005739">
    <property type="term" value="C:mitochondrion"/>
    <property type="evidence" value="ECO:0007669"/>
    <property type="project" value="UniProtKB-SubCell"/>
</dbReference>
<dbReference type="GO" id="GO:0004822">
    <property type="term" value="F:isoleucine-tRNA ligase activity"/>
    <property type="evidence" value="ECO:0007669"/>
    <property type="project" value="UniProtKB-EC"/>
</dbReference>
<evidence type="ECO:0000256" key="5">
    <source>
        <dbReference type="ARBA" id="ARBA00022741"/>
    </source>
</evidence>
<protein>
    <recommendedName>
        <fullName evidence="3">isoleucine--tRNA ligase</fullName>
        <ecNumber evidence="3">6.1.1.5</ecNumber>
    </recommendedName>
    <alternativeName>
        <fullName evidence="9">Isoleucyl-tRNA synthetase</fullName>
    </alternativeName>
</protein>
<keyword evidence="8 11" id="KW-0030">Aminoacyl-tRNA synthetase</keyword>
<dbReference type="PRINTS" id="PR00984">
    <property type="entry name" value="TRNASYNTHILE"/>
</dbReference>
<keyword evidence="7 11" id="KW-0648">Protein biosynthesis</keyword>
<feature type="domain" description="Aminoacyl-tRNA synthetase class Ia" evidence="12">
    <location>
        <begin position="66"/>
        <end position="680"/>
    </location>
</feature>
<keyword evidence="5 11" id="KW-0547">Nucleotide-binding</keyword>
<dbReference type="GeneID" id="31360218"/>
<dbReference type="InterPro" id="IPR009008">
    <property type="entry name" value="Val/Leu/Ile-tRNA-synth_edit"/>
</dbReference>
<dbReference type="SUPFAM" id="SSF50677">
    <property type="entry name" value="ValRS/IleRS/LeuRS editing domain"/>
    <property type="match status" value="1"/>
</dbReference>
<evidence type="ECO:0000256" key="2">
    <source>
        <dbReference type="ARBA" id="ARBA00005594"/>
    </source>
</evidence>
<comment type="subcellular location">
    <subcellularLocation>
        <location evidence="1">Mitochondrion</location>
    </subcellularLocation>
</comment>
<dbReference type="InterPro" id="IPR023585">
    <property type="entry name" value="Ile-tRNA-ligase_type1"/>
</dbReference>
<dbReference type="FunFam" id="3.40.50.620:FF:000111">
    <property type="entry name" value="Mitochondrial isoleucyl-tRNA synthetase"/>
    <property type="match status" value="1"/>
</dbReference>
<evidence type="ECO:0000256" key="4">
    <source>
        <dbReference type="ARBA" id="ARBA00022598"/>
    </source>
</evidence>